<proteinExistence type="predicted"/>
<protein>
    <submittedName>
        <fullName evidence="1">Uncharacterized protein</fullName>
    </submittedName>
</protein>
<name>A0A9W9VL29_9EURO</name>
<dbReference type="AlphaFoldDB" id="A0A9W9VL29"/>
<dbReference type="GeneID" id="81459883"/>
<reference evidence="1" key="1">
    <citation type="submission" date="2022-12" db="EMBL/GenBank/DDBJ databases">
        <authorList>
            <person name="Petersen C."/>
        </authorList>
    </citation>
    <scope>NUCLEOTIDE SEQUENCE</scope>
    <source>
        <strain evidence="1">IBT 3081</strain>
    </source>
</reference>
<dbReference type="RefSeq" id="XP_056584835.1">
    <property type="nucleotide sequence ID" value="XM_056720700.1"/>
</dbReference>
<dbReference type="OrthoDB" id="10529500at2759"/>
<accession>A0A9W9VL29</accession>
<sequence length="63" mass="7056">KKEKVAHQKSTEPRLIGAAQTRLAYSAPPRHSTLFDHPDAFNEPSILFLLPTSPNLRPYRSSA</sequence>
<evidence type="ECO:0000313" key="2">
    <source>
        <dbReference type="Proteomes" id="UP001147752"/>
    </source>
</evidence>
<gene>
    <name evidence="1" type="ORF">N7517_002970</name>
</gene>
<reference evidence="1" key="2">
    <citation type="journal article" date="2023" name="IMA Fungus">
        <title>Comparative genomic study of the Penicillium genus elucidates a diverse pangenome and 15 lateral gene transfer events.</title>
        <authorList>
            <person name="Petersen C."/>
            <person name="Sorensen T."/>
            <person name="Nielsen M.R."/>
            <person name="Sondergaard T.E."/>
            <person name="Sorensen J.L."/>
            <person name="Fitzpatrick D.A."/>
            <person name="Frisvad J.C."/>
            <person name="Nielsen K.L."/>
        </authorList>
    </citation>
    <scope>NUCLEOTIDE SEQUENCE</scope>
    <source>
        <strain evidence="1">IBT 3081</strain>
    </source>
</reference>
<comment type="caution">
    <text evidence="1">The sequence shown here is derived from an EMBL/GenBank/DDBJ whole genome shotgun (WGS) entry which is preliminary data.</text>
</comment>
<dbReference type="Proteomes" id="UP001147752">
    <property type="component" value="Unassembled WGS sequence"/>
</dbReference>
<organism evidence="1 2">
    <name type="scientific">Penicillium concentricum</name>
    <dbReference type="NCBI Taxonomy" id="293559"/>
    <lineage>
        <taxon>Eukaryota</taxon>
        <taxon>Fungi</taxon>
        <taxon>Dikarya</taxon>
        <taxon>Ascomycota</taxon>
        <taxon>Pezizomycotina</taxon>
        <taxon>Eurotiomycetes</taxon>
        <taxon>Eurotiomycetidae</taxon>
        <taxon>Eurotiales</taxon>
        <taxon>Aspergillaceae</taxon>
        <taxon>Penicillium</taxon>
    </lineage>
</organism>
<keyword evidence="2" id="KW-1185">Reference proteome</keyword>
<evidence type="ECO:0000313" key="1">
    <source>
        <dbReference type="EMBL" id="KAJ5385059.1"/>
    </source>
</evidence>
<feature type="non-terminal residue" evidence="1">
    <location>
        <position position="63"/>
    </location>
</feature>
<dbReference type="EMBL" id="JAPZBT010000001">
    <property type="protein sequence ID" value="KAJ5385059.1"/>
    <property type="molecule type" value="Genomic_DNA"/>
</dbReference>